<gene>
    <name evidence="13" type="ORF">TrVE_jg4208</name>
</gene>
<dbReference type="InterPro" id="IPR003859">
    <property type="entry name" value="Galactosyl_T"/>
</dbReference>
<proteinExistence type="inferred from homology"/>
<feature type="region of interest" description="Disordered" evidence="11">
    <location>
        <begin position="37"/>
        <end position="103"/>
    </location>
</feature>
<dbReference type="PROSITE" id="PS50020">
    <property type="entry name" value="WW_DOMAIN_2"/>
    <property type="match status" value="1"/>
</dbReference>
<keyword evidence="9" id="KW-0472">Membrane</keyword>
<dbReference type="SUPFAM" id="SSF51045">
    <property type="entry name" value="WW domain"/>
    <property type="match status" value="1"/>
</dbReference>
<name>A0A9W7BX53_9STRA</name>
<evidence type="ECO:0000256" key="11">
    <source>
        <dbReference type="SAM" id="MobiDB-lite"/>
    </source>
</evidence>
<keyword evidence="4" id="KW-0328">Glycosyltransferase</keyword>
<evidence type="ECO:0000256" key="4">
    <source>
        <dbReference type="ARBA" id="ARBA00022676"/>
    </source>
</evidence>
<keyword evidence="7" id="KW-0735">Signal-anchor</keyword>
<feature type="domain" description="WW" evidence="12">
    <location>
        <begin position="9"/>
        <end position="43"/>
    </location>
</feature>
<dbReference type="AlphaFoldDB" id="A0A9W7BX53"/>
<dbReference type="Gene3D" id="3.90.550.10">
    <property type="entry name" value="Spore Coat Polysaccharide Biosynthesis Protein SpsA, Chain A"/>
    <property type="match status" value="1"/>
</dbReference>
<keyword evidence="10" id="KW-0325">Glycoprotein</keyword>
<evidence type="ECO:0000256" key="6">
    <source>
        <dbReference type="ARBA" id="ARBA00022692"/>
    </source>
</evidence>
<dbReference type="PANTHER" id="PTHR19300">
    <property type="entry name" value="BETA-1,4-GALACTOSYLTRANSFERASE"/>
    <property type="match status" value="1"/>
</dbReference>
<dbReference type="InterPro" id="IPR029044">
    <property type="entry name" value="Nucleotide-diphossugar_trans"/>
</dbReference>
<accession>A0A9W7BX53</accession>
<dbReference type="InterPro" id="IPR027791">
    <property type="entry name" value="Galactosyl_T_C"/>
</dbReference>
<dbReference type="Gene3D" id="2.20.70.10">
    <property type="match status" value="1"/>
</dbReference>
<dbReference type="SUPFAM" id="SSF53448">
    <property type="entry name" value="Nucleotide-diphospho-sugar transferases"/>
    <property type="match status" value="1"/>
</dbReference>
<reference evidence="14" key="1">
    <citation type="journal article" date="2023" name="Commun. Biol.">
        <title>Genome analysis of Parmales, the sister group of diatoms, reveals the evolutionary specialization of diatoms from phago-mixotrophs to photoautotrophs.</title>
        <authorList>
            <person name="Ban H."/>
            <person name="Sato S."/>
            <person name="Yoshikawa S."/>
            <person name="Yamada K."/>
            <person name="Nakamura Y."/>
            <person name="Ichinomiya M."/>
            <person name="Sato N."/>
            <person name="Blanc-Mathieu R."/>
            <person name="Endo H."/>
            <person name="Kuwata A."/>
            <person name="Ogata H."/>
        </authorList>
    </citation>
    <scope>NUCLEOTIDE SEQUENCE [LARGE SCALE GENOMIC DNA]</scope>
    <source>
        <strain evidence="14">NIES 3699</strain>
    </source>
</reference>
<evidence type="ECO:0000256" key="5">
    <source>
        <dbReference type="ARBA" id="ARBA00022679"/>
    </source>
</evidence>
<dbReference type="InterPro" id="IPR027995">
    <property type="entry name" value="Galactosyl_T_N"/>
</dbReference>
<feature type="region of interest" description="Disordered" evidence="11">
    <location>
        <begin position="358"/>
        <end position="379"/>
    </location>
</feature>
<comment type="subcellular location">
    <subcellularLocation>
        <location evidence="1">Membrane</location>
        <topology evidence="1">Single-pass type II membrane protein</topology>
    </subcellularLocation>
</comment>
<comment type="pathway">
    <text evidence="2">Protein modification; protein glycosylation.</text>
</comment>
<dbReference type="PRINTS" id="PR02050">
    <property type="entry name" value="B14GALTRFASE"/>
</dbReference>
<dbReference type="EMBL" id="BRXX01000209">
    <property type="protein sequence ID" value="GMH97986.1"/>
    <property type="molecule type" value="Genomic_DNA"/>
</dbReference>
<comment type="caution">
    <text evidence="13">The sequence shown here is derived from an EMBL/GenBank/DDBJ whole genome shotgun (WGS) entry which is preliminary data.</text>
</comment>
<evidence type="ECO:0000313" key="13">
    <source>
        <dbReference type="EMBL" id="GMH97986.1"/>
    </source>
</evidence>
<dbReference type="GO" id="GO:0016020">
    <property type="term" value="C:membrane"/>
    <property type="evidence" value="ECO:0007669"/>
    <property type="project" value="UniProtKB-SubCell"/>
</dbReference>
<dbReference type="InterPro" id="IPR036020">
    <property type="entry name" value="WW_dom_sf"/>
</dbReference>
<evidence type="ECO:0000256" key="10">
    <source>
        <dbReference type="ARBA" id="ARBA00023180"/>
    </source>
</evidence>
<dbReference type="CDD" id="cd00201">
    <property type="entry name" value="WW"/>
    <property type="match status" value="1"/>
</dbReference>
<evidence type="ECO:0000256" key="9">
    <source>
        <dbReference type="ARBA" id="ARBA00023136"/>
    </source>
</evidence>
<evidence type="ECO:0000259" key="12">
    <source>
        <dbReference type="PROSITE" id="PS50020"/>
    </source>
</evidence>
<dbReference type="Pfam" id="PF13733">
    <property type="entry name" value="Glyco_transf_7N"/>
    <property type="match status" value="1"/>
</dbReference>
<sequence>MSSSADAPVTLPPGWTKEFSKSQKKVYYYHHKTNARQWHVPTVTEAQNPQLAAERARRKTLEESTGGSSGVKRKRDDSAKPSSSSSSSSSSTKPSSSSASTTPPINVAIIVPFRDLHPSQNRSHHLSLFCPHIHTFLSSSSSLTVHHIFIIEQSSDSLKFNRGKLLNIGYDLAKSHPINFTTYIFHDVDLLPSLNLLPSYVQIPSKPLHIARCWDRYSNNPRYFGGIVSFTSSQMEAINGYPNNFWGWGGEDDEMNKRCETVGMKWVGVKEGGITDLEDMDITEKINFLRGNKEWKCHMKNEVLAEHSSTWRTNGLSSLSYDVLGRKFIDEEKCGETAEIITVQVGLNGDHWTNEKSGVGNLDYTDPEEVKRKSQLKRK</sequence>
<dbReference type="PANTHER" id="PTHR19300:SF57">
    <property type="entry name" value="BETA-1,4-N-ACETYLGALACTOSAMINYLTRANSFERASE"/>
    <property type="match status" value="1"/>
</dbReference>
<keyword evidence="14" id="KW-1185">Reference proteome</keyword>
<protein>
    <recommendedName>
        <fullName evidence="12">WW domain-containing protein</fullName>
    </recommendedName>
</protein>
<dbReference type="SMART" id="SM00456">
    <property type="entry name" value="WW"/>
    <property type="match status" value="1"/>
</dbReference>
<evidence type="ECO:0000256" key="2">
    <source>
        <dbReference type="ARBA" id="ARBA00004922"/>
    </source>
</evidence>
<evidence type="ECO:0000256" key="3">
    <source>
        <dbReference type="ARBA" id="ARBA00005735"/>
    </source>
</evidence>
<evidence type="ECO:0000256" key="7">
    <source>
        <dbReference type="ARBA" id="ARBA00022968"/>
    </source>
</evidence>
<dbReference type="InterPro" id="IPR001202">
    <property type="entry name" value="WW_dom"/>
</dbReference>
<keyword evidence="6" id="KW-0812">Transmembrane</keyword>
<dbReference type="GO" id="GO:0005794">
    <property type="term" value="C:Golgi apparatus"/>
    <property type="evidence" value="ECO:0007669"/>
    <property type="project" value="TreeGrafter"/>
</dbReference>
<feature type="compositionally biased region" description="Low complexity" evidence="11">
    <location>
        <begin position="80"/>
        <end position="103"/>
    </location>
</feature>
<keyword evidence="5" id="KW-0808">Transferase</keyword>
<evidence type="ECO:0000256" key="1">
    <source>
        <dbReference type="ARBA" id="ARBA00004606"/>
    </source>
</evidence>
<comment type="similarity">
    <text evidence="3">Belongs to the glycosyltransferase 7 family.</text>
</comment>
<dbReference type="Proteomes" id="UP001165160">
    <property type="component" value="Unassembled WGS sequence"/>
</dbReference>
<dbReference type="Pfam" id="PF02709">
    <property type="entry name" value="Glyco_transf_7C"/>
    <property type="match status" value="1"/>
</dbReference>
<keyword evidence="8" id="KW-1133">Transmembrane helix</keyword>
<dbReference type="GO" id="GO:0008378">
    <property type="term" value="F:galactosyltransferase activity"/>
    <property type="evidence" value="ECO:0007669"/>
    <property type="project" value="TreeGrafter"/>
</dbReference>
<organism evidence="13 14">
    <name type="scientific">Triparma verrucosa</name>
    <dbReference type="NCBI Taxonomy" id="1606542"/>
    <lineage>
        <taxon>Eukaryota</taxon>
        <taxon>Sar</taxon>
        <taxon>Stramenopiles</taxon>
        <taxon>Ochrophyta</taxon>
        <taxon>Bolidophyceae</taxon>
        <taxon>Parmales</taxon>
        <taxon>Triparmaceae</taxon>
        <taxon>Triparma</taxon>
    </lineage>
</organism>
<evidence type="ECO:0000313" key="14">
    <source>
        <dbReference type="Proteomes" id="UP001165160"/>
    </source>
</evidence>
<dbReference type="Pfam" id="PF00397">
    <property type="entry name" value="WW"/>
    <property type="match status" value="1"/>
</dbReference>
<dbReference type="GO" id="GO:0005975">
    <property type="term" value="P:carbohydrate metabolic process"/>
    <property type="evidence" value="ECO:0007669"/>
    <property type="project" value="InterPro"/>
</dbReference>
<evidence type="ECO:0000256" key="8">
    <source>
        <dbReference type="ARBA" id="ARBA00022989"/>
    </source>
</evidence>